<name>A0ABR2IE81_9EUKA</name>
<gene>
    <name evidence="5" type="ORF">M9Y10_012622</name>
</gene>
<sequence>MSSLKEKPKKKKGPKTIFFNVENTTYPSIKRCGLRLGWKTTESTTKNLLFWADNYVGVEFCLNLQPWQFVNHFPGTFTISRKVELARNFEKMQKLFPKIYDFHPLSFCLPAQKLDMKHYMQTCPPKKRTFIVKPDLGAQGKGIFLVMDPDDIDDYTESAIAQRYISPCLLEGLKFDFRIYALISSIDPLRVYIFNEGMTRFCTEPYVKPKPSNIKNVFSHLTNYSVNKKNEHFQQPDNAANPDSGHKRSLSCVFHELELNGFDIQYAQSKIDQLIVLTILCGQPSIAHCYRTSIKANDGKSRCFEILGFDVMLGKNLKPWLLEVNHSPSLLCESPFDKELKDNLITGALKILDLDPYFKKKVLAHEHQMTLQRMYGQASKQAGKVESLFDPEKESEIAKTTGWRQIFPIPENPELQSMYDEVIQANKSLPIDGASETAASQKRREAIQNQLKEKDPSLNEANIAPSASGSSINSGSANHSSLAQQKITVQKKPSKVASAAKPGQPSIISKTPRSQLLLREAKLQKLRSDSKREQGNRLQIDAAAISNINTDSETSQPPKQQLPSLIHPRVQTKKSPAIVPKQIILDFDFNSK</sequence>
<keyword evidence="2" id="KW-0547">Nucleotide-binding</keyword>
<evidence type="ECO:0000313" key="5">
    <source>
        <dbReference type="EMBL" id="KAK8860930.1"/>
    </source>
</evidence>
<dbReference type="Proteomes" id="UP001470230">
    <property type="component" value="Unassembled WGS sequence"/>
</dbReference>
<comment type="caution">
    <text evidence="5">The sequence shown here is derived from an EMBL/GenBank/DDBJ whole genome shotgun (WGS) entry which is preliminary data.</text>
</comment>
<evidence type="ECO:0000256" key="2">
    <source>
        <dbReference type="ARBA" id="ARBA00022741"/>
    </source>
</evidence>
<dbReference type="PANTHER" id="PTHR12241">
    <property type="entry name" value="TUBULIN POLYGLUTAMYLASE"/>
    <property type="match status" value="1"/>
</dbReference>
<evidence type="ECO:0000313" key="6">
    <source>
        <dbReference type="Proteomes" id="UP001470230"/>
    </source>
</evidence>
<keyword evidence="3" id="KW-0067">ATP-binding</keyword>
<dbReference type="PROSITE" id="PS51221">
    <property type="entry name" value="TTL"/>
    <property type="match status" value="1"/>
</dbReference>
<feature type="compositionally biased region" description="Polar residues" evidence="4">
    <location>
        <begin position="549"/>
        <end position="563"/>
    </location>
</feature>
<feature type="compositionally biased region" description="Low complexity" evidence="4">
    <location>
        <begin position="461"/>
        <end position="481"/>
    </location>
</feature>
<dbReference type="Gene3D" id="3.30.470.20">
    <property type="entry name" value="ATP-grasp fold, B domain"/>
    <property type="match status" value="1"/>
</dbReference>
<evidence type="ECO:0000256" key="1">
    <source>
        <dbReference type="ARBA" id="ARBA00022598"/>
    </source>
</evidence>
<dbReference type="SUPFAM" id="SSF56059">
    <property type="entry name" value="Glutathione synthetase ATP-binding domain-like"/>
    <property type="match status" value="1"/>
</dbReference>
<keyword evidence="6" id="KW-1185">Reference proteome</keyword>
<dbReference type="InterPro" id="IPR004344">
    <property type="entry name" value="TTL/TTLL_fam"/>
</dbReference>
<organism evidence="5 6">
    <name type="scientific">Tritrichomonas musculus</name>
    <dbReference type="NCBI Taxonomy" id="1915356"/>
    <lineage>
        <taxon>Eukaryota</taxon>
        <taxon>Metamonada</taxon>
        <taxon>Parabasalia</taxon>
        <taxon>Tritrichomonadida</taxon>
        <taxon>Tritrichomonadidae</taxon>
        <taxon>Tritrichomonas</taxon>
    </lineage>
</organism>
<feature type="region of interest" description="Disordered" evidence="4">
    <location>
        <begin position="549"/>
        <end position="573"/>
    </location>
</feature>
<keyword evidence="1" id="KW-0436">Ligase</keyword>
<dbReference type="Pfam" id="PF03133">
    <property type="entry name" value="TTL"/>
    <property type="match status" value="1"/>
</dbReference>
<evidence type="ECO:0000256" key="4">
    <source>
        <dbReference type="SAM" id="MobiDB-lite"/>
    </source>
</evidence>
<proteinExistence type="predicted"/>
<protein>
    <submittedName>
        <fullName evidence="5">Positive regulation of cilium movement</fullName>
    </submittedName>
</protein>
<evidence type="ECO:0000256" key="3">
    <source>
        <dbReference type="ARBA" id="ARBA00022840"/>
    </source>
</evidence>
<reference evidence="5 6" key="1">
    <citation type="submission" date="2024-04" db="EMBL/GenBank/DDBJ databases">
        <title>Tritrichomonas musculus Genome.</title>
        <authorList>
            <person name="Alves-Ferreira E."/>
            <person name="Grigg M."/>
            <person name="Lorenzi H."/>
            <person name="Galac M."/>
        </authorList>
    </citation>
    <scope>NUCLEOTIDE SEQUENCE [LARGE SCALE GENOMIC DNA]</scope>
    <source>
        <strain evidence="5 6">EAF2021</strain>
    </source>
</reference>
<feature type="compositionally biased region" description="Basic and acidic residues" evidence="4">
    <location>
        <begin position="442"/>
        <end position="457"/>
    </location>
</feature>
<accession>A0ABR2IE81</accession>
<dbReference type="EMBL" id="JAPFFF010000018">
    <property type="protein sequence ID" value="KAK8860930.1"/>
    <property type="molecule type" value="Genomic_DNA"/>
</dbReference>
<dbReference type="PANTHER" id="PTHR12241:SF147">
    <property type="entry name" value="TUBULIN POLYGLUTAMYLASE TTLL7"/>
    <property type="match status" value="1"/>
</dbReference>
<feature type="region of interest" description="Disordered" evidence="4">
    <location>
        <begin position="435"/>
        <end position="509"/>
    </location>
</feature>